<evidence type="ECO:0000313" key="4">
    <source>
        <dbReference type="Proteomes" id="UP001522662"/>
    </source>
</evidence>
<feature type="domain" description="NAD-dependent epimerase/dehydratase" evidence="2">
    <location>
        <begin position="5"/>
        <end position="219"/>
    </location>
</feature>
<dbReference type="Pfam" id="PF01370">
    <property type="entry name" value="Epimerase"/>
    <property type="match status" value="1"/>
</dbReference>
<dbReference type="Gene3D" id="3.40.50.720">
    <property type="entry name" value="NAD(P)-binding Rossmann-like Domain"/>
    <property type="match status" value="1"/>
</dbReference>
<dbReference type="InterPro" id="IPR001509">
    <property type="entry name" value="Epimerase_deHydtase"/>
</dbReference>
<sequence>MGMTLVTGASGFVGSHLIEEMTRRGLPVRGVTRGTTPGLMPIKSYGPEMVWSEYLAGVDQVVHLAARVHVMKETASDPLSLFREANVTATVNLARQAAQAGVRRFVFVSSIKVNGERTEPGKPFTSNEPPNPQDPYGISKAEAEAALVALGRETGLEITIIRPPLVYGPGVRGNFRSLMKWAATGMPSIFAAVKNKRSFVHVATLCDLLITVLDHPNAAHQVFLVSDGEDLSTHELIERLTIDAGRQPKSIPVAPAILNLIGRVSRRRAALERLTQSLQVDLSTTCQQLNWHPSNRFPPSDTFDRENRVWTQRATQS</sequence>
<accession>A0ABT0CZW5</accession>
<dbReference type="PANTHER" id="PTHR43245">
    <property type="entry name" value="BIFUNCTIONAL POLYMYXIN RESISTANCE PROTEIN ARNA"/>
    <property type="match status" value="1"/>
</dbReference>
<dbReference type="InterPro" id="IPR036291">
    <property type="entry name" value="NAD(P)-bd_dom_sf"/>
</dbReference>
<evidence type="ECO:0000259" key="2">
    <source>
        <dbReference type="Pfam" id="PF01370"/>
    </source>
</evidence>
<reference evidence="3 4" key="1">
    <citation type="submission" date="2022-03" db="EMBL/GenBank/DDBJ databases">
        <title>Rhizobium SSM4.3 sp. nov., isolated from Sediment (Gouqi Island).</title>
        <authorList>
            <person name="Chen G."/>
        </authorList>
    </citation>
    <scope>NUCLEOTIDE SEQUENCE [LARGE SCALE GENOMIC DNA]</scope>
    <source>
        <strain evidence="3 4">SSM4.3</strain>
        <plasmid evidence="3">unnamed</plasmid>
    </source>
</reference>
<evidence type="ECO:0000256" key="1">
    <source>
        <dbReference type="SAM" id="MobiDB-lite"/>
    </source>
</evidence>
<comment type="caution">
    <text evidence="3">The sequence shown here is derived from an EMBL/GenBank/DDBJ whole genome shotgun (WGS) entry which is preliminary data.</text>
</comment>
<evidence type="ECO:0000313" key="3">
    <source>
        <dbReference type="EMBL" id="MCJ8238715.1"/>
    </source>
</evidence>
<name>A0ABT0CZW5_9HYPH</name>
<geneLocation type="plasmid" evidence="3">
    <name>unnamed</name>
</geneLocation>
<gene>
    <name evidence="3" type="ORF">MKJ03_10265</name>
</gene>
<dbReference type="RefSeq" id="WP_245136512.1">
    <property type="nucleotide sequence ID" value="NZ_CP128477.1"/>
</dbReference>
<keyword evidence="3" id="KW-0614">Plasmid</keyword>
<organism evidence="3 4">
    <name type="scientific">Peteryoungia algae</name>
    <dbReference type="NCBI Taxonomy" id="2919917"/>
    <lineage>
        <taxon>Bacteria</taxon>
        <taxon>Pseudomonadati</taxon>
        <taxon>Pseudomonadota</taxon>
        <taxon>Alphaproteobacteria</taxon>
        <taxon>Hyphomicrobiales</taxon>
        <taxon>Rhizobiaceae</taxon>
        <taxon>Peteryoungia</taxon>
    </lineage>
</organism>
<keyword evidence="4" id="KW-1185">Reference proteome</keyword>
<dbReference type="InterPro" id="IPR050177">
    <property type="entry name" value="Lipid_A_modif_metabolic_enz"/>
</dbReference>
<proteinExistence type="predicted"/>
<dbReference type="PANTHER" id="PTHR43245:SF58">
    <property type="entry name" value="BLL5923 PROTEIN"/>
    <property type="match status" value="1"/>
</dbReference>
<feature type="region of interest" description="Disordered" evidence="1">
    <location>
        <begin position="116"/>
        <end position="135"/>
    </location>
</feature>
<protein>
    <submittedName>
        <fullName evidence="3">NAD-dependent epimerase/dehydratase family protein</fullName>
    </submittedName>
</protein>
<dbReference type="Proteomes" id="UP001522662">
    <property type="component" value="Unassembled WGS sequence"/>
</dbReference>
<dbReference type="EMBL" id="JALAYX010000002">
    <property type="protein sequence ID" value="MCJ8238715.1"/>
    <property type="molecule type" value="Genomic_DNA"/>
</dbReference>
<dbReference type="SUPFAM" id="SSF51735">
    <property type="entry name" value="NAD(P)-binding Rossmann-fold domains"/>
    <property type="match status" value="1"/>
</dbReference>